<dbReference type="InterPro" id="IPR006047">
    <property type="entry name" value="GH13_cat_dom"/>
</dbReference>
<dbReference type="PANTHER" id="PTHR10357:SF179">
    <property type="entry name" value="NEUTRAL AND BASIC AMINO ACID TRANSPORT PROTEIN RBAT"/>
    <property type="match status" value="1"/>
</dbReference>
<keyword evidence="3" id="KW-1185">Reference proteome</keyword>
<reference evidence="2 3" key="1">
    <citation type="submission" date="2015-07" db="EMBL/GenBank/DDBJ databases">
        <title>The genome of Melipona quadrifasciata.</title>
        <authorList>
            <person name="Pan H."/>
            <person name="Kapheim K."/>
        </authorList>
    </citation>
    <scope>NUCLEOTIDE SEQUENCE [LARGE SCALE GENOMIC DNA]</scope>
    <source>
        <strain evidence="2">0111107301</strain>
        <tissue evidence="2">Whole body</tissue>
    </source>
</reference>
<dbReference type="InterPro" id="IPR017853">
    <property type="entry name" value="GH"/>
</dbReference>
<dbReference type="OrthoDB" id="1740265at2759"/>
<accession>A0A0M9A5F0</accession>
<sequence length="227" mass="25562">TGNHDQPRLIARLGESRARAITMSVLLLPGVVVTYYGEEIGMTDEYISWKDTVDPQGCRAGKAHYLTSSRDPERTPFQWNNSVAAGFSSNPHTWLPVNENYKTLNLVEEEKEKNSYYALYEKLSKLKKSQYLKRAKLVTKVLSEHVFAVARETEDHGSVYAVSNFGEKDVTVDLSVFDKIPNKLNVYYASTISDILSWEAVVQVRRVNIPPASVVILTTPNADFVTD</sequence>
<feature type="domain" description="Glycosyl hydrolase family 13 catalytic" evidence="1">
    <location>
        <begin position="2"/>
        <end position="132"/>
    </location>
</feature>
<dbReference type="SUPFAM" id="SSF51445">
    <property type="entry name" value="(Trans)glycosidases"/>
    <property type="match status" value="1"/>
</dbReference>
<dbReference type="Proteomes" id="UP000053105">
    <property type="component" value="Unassembled WGS sequence"/>
</dbReference>
<dbReference type="AlphaFoldDB" id="A0A0M9A5F0"/>
<feature type="non-terminal residue" evidence="2">
    <location>
        <position position="1"/>
    </location>
</feature>
<dbReference type="GO" id="GO:0005975">
    <property type="term" value="P:carbohydrate metabolic process"/>
    <property type="evidence" value="ECO:0007669"/>
    <property type="project" value="InterPro"/>
</dbReference>
<name>A0A0M9A5F0_9HYME</name>
<dbReference type="EMBL" id="KQ435750">
    <property type="protein sequence ID" value="KOX76229.1"/>
    <property type="molecule type" value="Genomic_DNA"/>
</dbReference>
<gene>
    <name evidence="2" type="ORF">WN51_11558</name>
</gene>
<dbReference type="Gene3D" id="3.20.20.80">
    <property type="entry name" value="Glycosidases"/>
    <property type="match status" value="1"/>
</dbReference>
<evidence type="ECO:0000259" key="1">
    <source>
        <dbReference type="Pfam" id="PF00128"/>
    </source>
</evidence>
<proteinExistence type="predicted"/>
<dbReference type="Pfam" id="PF00128">
    <property type="entry name" value="Alpha-amylase"/>
    <property type="match status" value="1"/>
</dbReference>
<evidence type="ECO:0000313" key="3">
    <source>
        <dbReference type="Proteomes" id="UP000053105"/>
    </source>
</evidence>
<dbReference type="STRING" id="166423.A0A0M9A5F0"/>
<protein>
    <submittedName>
        <fullName evidence="2">Alpha-glucosidase</fullName>
    </submittedName>
</protein>
<organism evidence="2 3">
    <name type="scientific">Melipona quadrifasciata</name>
    <dbReference type="NCBI Taxonomy" id="166423"/>
    <lineage>
        <taxon>Eukaryota</taxon>
        <taxon>Metazoa</taxon>
        <taxon>Ecdysozoa</taxon>
        <taxon>Arthropoda</taxon>
        <taxon>Hexapoda</taxon>
        <taxon>Insecta</taxon>
        <taxon>Pterygota</taxon>
        <taxon>Neoptera</taxon>
        <taxon>Endopterygota</taxon>
        <taxon>Hymenoptera</taxon>
        <taxon>Apocrita</taxon>
        <taxon>Aculeata</taxon>
        <taxon>Apoidea</taxon>
        <taxon>Anthophila</taxon>
        <taxon>Apidae</taxon>
        <taxon>Melipona</taxon>
    </lineage>
</organism>
<dbReference type="PANTHER" id="PTHR10357">
    <property type="entry name" value="ALPHA-AMYLASE FAMILY MEMBER"/>
    <property type="match status" value="1"/>
</dbReference>
<evidence type="ECO:0000313" key="2">
    <source>
        <dbReference type="EMBL" id="KOX76229.1"/>
    </source>
</evidence>